<sequence length="110" mass="12769">MDREKFRKLLEERRQALTELRDMSAESRRAVELDQSKVGRLSRMDAMQQQEMAKASEQTRIREIQRIDAALRRIADGDYGYCTECDEEIAEKRLMIDPAAARCIDCAELA</sequence>
<dbReference type="SUPFAM" id="SSF57716">
    <property type="entry name" value="Glucocorticoid receptor-like (DNA-binding domain)"/>
    <property type="match status" value="1"/>
</dbReference>
<name>A0A2M9FZU1_9PROT</name>
<dbReference type="PANTHER" id="PTHR33823">
    <property type="entry name" value="RNA POLYMERASE-BINDING TRANSCRIPTION FACTOR DKSA-RELATED"/>
    <property type="match status" value="1"/>
</dbReference>
<evidence type="ECO:0000256" key="2">
    <source>
        <dbReference type="ARBA" id="ARBA00022771"/>
    </source>
</evidence>
<dbReference type="GO" id="GO:0008270">
    <property type="term" value="F:zinc ion binding"/>
    <property type="evidence" value="ECO:0007669"/>
    <property type="project" value="UniProtKB-KW"/>
</dbReference>
<evidence type="ECO:0000259" key="5">
    <source>
        <dbReference type="Pfam" id="PF01258"/>
    </source>
</evidence>
<dbReference type="EMBL" id="PHIG01000037">
    <property type="protein sequence ID" value="PJK28988.1"/>
    <property type="molecule type" value="Genomic_DNA"/>
</dbReference>
<dbReference type="PANTHER" id="PTHR33823:SF4">
    <property type="entry name" value="GENERAL STRESS PROTEIN 16O"/>
    <property type="match status" value="1"/>
</dbReference>
<protein>
    <submittedName>
        <fullName evidence="6">Molecular chaperone DnaK</fullName>
    </submittedName>
</protein>
<dbReference type="OrthoDB" id="1121111at2"/>
<accession>A0A2M9FZU1</accession>
<feature type="zinc finger region" description="dksA C4-type" evidence="4">
    <location>
        <begin position="82"/>
        <end position="106"/>
    </location>
</feature>
<dbReference type="Proteomes" id="UP000229498">
    <property type="component" value="Unassembled WGS sequence"/>
</dbReference>
<dbReference type="Pfam" id="PF01258">
    <property type="entry name" value="zf-dskA_traR"/>
    <property type="match status" value="1"/>
</dbReference>
<comment type="caution">
    <text evidence="6">The sequence shown here is derived from an EMBL/GenBank/DDBJ whole genome shotgun (WGS) entry which is preliminary data.</text>
</comment>
<keyword evidence="2" id="KW-0863">Zinc-finger</keyword>
<feature type="domain" description="Zinc finger DksA/TraR C4-type" evidence="5">
    <location>
        <begin position="77"/>
        <end position="108"/>
    </location>
</feature>
<dbReference type="RefSeq" id="WP_109794124.1">
    <property type="nucleotide sequence ID" value="NZ_PHIG01000037.1"/>
</dbReference>
<evidence type="ECO:0000313" key="7">
    <source>
        <dbReference type="Proteomes" id="UP000229498"/>
    </source>
</evidence>
<evidence type="ECO:0000313" key="6">
    <source>
        <dbReference type="EMBL" id="PJK28988.1"/>
    </source>
</evidence>
<evidence type="ECO:0000256" key="4">
    <source>
        <dbReference type="PROSITE-ProRule" id="PRU00510"/>
    </source>
</evidence>
<dbReference type="AlphaFoldDB" id="A0A2M9FZU1"/>
<reference evidence="6 7" key="1">
    <citation type="submission" date="2017-11" db="EMBL/GenBank/DDBJ databases">
        <title>Draft genome sequence of Rhizobiales bacterium SY3-13.</title>
        <authorList>
            <person name="Sun C."/>
        </authorList>
    </citation>
    <scope>NUCLEOTIDE SEQUENCE [LARGE SCALE GENOMIC DNA]</scope>
    <source>
        <strain evidence="6 7">SY3-13</strain>
    </source>
</reference>
<dbReference type="Gene3D" id="1.20.120.910">
    <property type="entry name" value="DksA, coiled-coil domain"/>
    <property type="match status" value="1"/>
</dbReference>
<evidence type="ECO:0000256" key="1">
    <source>
        <dbReference type="ARBA" id="ARBA00022723"/>
    </source>
</evidence>
<dbReference type="PROSITE" id="PS51128">
    <property type="entry name" value="ZF_DKSA_2"/>
    <property type="match status" value="1"/>
</dbReference>
<keyword evidence="1" id="KW-0479">Metal-binding</keyword>
<evidence type="ECO:0000256" key="3">
    <source>
        <dbReference type="ARBA" id="ARBA00022833"/>
    </source>
</evidence>
<organism evidence="6 7">
    <name type="scientific">Minwuia thermotolerans</name>
    <dbReference type="NCBI Taxonomy" id="2056226"/>
    <lineage>
        <taxon>Bacteria</taxon>
        <taxon>Pseudomonadati</taxon>
        <taxon>Pseudomonadota</taxon>
        <taxon>Alphaproteobacteria</taxon>
        <taxon>Minwuiales</taxon>
        <taxon>Minwuiaceae</taxon>
        <taxon>Minwuia</taxon>
    </lineage>
</organism>
<dbReference type="InterPro" id="IPR000962">
    <property type="entry name" value="Znf_DskA_TraR"/>
</dbReference>
<keyword evidence="7" id="KW-1185">Reference proteome</keyword>
<keyword evidence="3" id="KW-0862">Zinc</keyword>
<gene>
    <name evidence="6" type="ORF">CVT23_13775</name>
</gene>
<proteinExistence type="predicted"/>